<dbReference type="InterPro" id="IPR025158">
    <property type="entry name" value="Mg_chelat-rel_C"/>
</dbReference>
<dbReference type="PANTHER" id="PTHR32039">
    <property type="entry name" value="MAGNESIUM-CHELATASE SUBUNIT CHLI"/>
    <property type="match status" value="1"/>
</dbReference>
<dbReference type="NCBIfam" id="TIGR00368">
    <property type="entry name" value="YifB family Mg chelatase-like AAA ATPase"/>
    <property type="match status" value="1"/>
</dbReference>
<dbReference type="Pfam" id="PF13541">
    <property type="entry name" value="ChlI"/>
    <property type="match status" value="1"/>
</dbReference>
<dbReference type="Pfam" id="PF13335">
    <property type="entry name" value="Mg_chelatase_C"/>
    <property type="match status" value="1"/>
</dbReference>
<evidence type="ECO:0000256" key="2">
    <source>
        <dbReference type="SAM" id="MobiDB-lite"/>
    </source>
</evidence>
<dbReference type="InterPro" id="IPR003593">
    <property type="entry name" value="AAA+_ATPase"/>
</dbReference>
<dbReference type="Proteomes" id="UP000662939">
    <property type="component" value="Chromosome"/>
</dbReference>
<comment type="similarity">
    <text evidence="1">Belongs to the Mg-chelatase subunits D/I family. ComM subfamily.</text>
</comment>
<reference evidence="4" key="1">
    <citation type="submission" date="2021-02" db="EMBL/GenBank/DDBJ databases">
        <title>Natronoglycomyces albus gen. nov., sp. nov, a haloalkaliphilic actinobacterium from a soda solonchak soil.</title>
        <authorList>
            <person name="Sorokin D.Y."/>
            <person name="Khijniak T.V."/>
            <person name="Zakharycheva A.P."/>
            <person name="Boueva O.V."/>
            <person name="Ariskina E.V."/>
            <person name="Hahnke R.L."/>
            <person name="Bunk B."/>
            <person name="Sproer C."/>
            <person name="Schumann P."/>
            <person name="Evtushenko L.I."/>
            <person name="Kublanov I.V."/>
        </authorList>
    </citation>
    <scope>NUCLEOTIDE SEQUENCE</scope>
    <source>
        <strain evidence="4">DSM 106290</strain>
    </source>
</reference>
<proteinExistence type="inferred from homology"/>
<organism evidence="4 5">
    <name type="scientific">Natronoglycomyces albus</name>
    <dbReference type="NCBI Taxonomy" id="2811108"/>
    <lineage>
        <taxon>Bacteria</taxon>
        <taxon>Bacillati</taxon>
        <taxon>Actinomycetota</taxon>
        <taxon>Actinomycetes</taxon>
        <taxon>Glycomycetales</taxon>
        <taxon>Glycomycetaceae</taxon>
        <taxon>Natronoglycomyces</taxon>
    </lineage>
</organism>
<dbReference type="Gene3D" id="3.40.50.300">
    <property type="entry name" value="P-loop containing nucleotide triphosphate hydrolases"/>
    <property type="match status" value="1"/>
</dbReference>
<dbReference type="InterPro" id="IPR020568">
    <property type="entry name" value="Ribosomal_Su5_D2-typ_SF"/>
</dbReference>
<dbReference type="InterPro" id="IPR045006">
    <property type="entry name" value="CHLI-like"/>
</dbReference>
<feature type="domain" description="AAA+ ATPase" evidence="3">
    <location>
        <begin position="282"/>
        <end position="464"/>
    </location>
</feature>
<evidence type="ECO:0000313" key="5">
    <source>
        <dbReference type="Proteomes" id="UP000662939"/>
    </source>
</evidence>
<protein>
    <submittedName>
        <fullName evidence="4">YifB family Mg chelatase-like AAA ATPase</fullName>
    </submittedName>
</protein>
<dbReference type="Pfam" id="PF01078">
    <property type="entry name" value="Mg_chelatase"/>
    <property type="match status" value="1"/>
</dbReference>
<dbReference type="SUPFAM" id="SSF52540">
    <property type="entry name" value="P-loop containing nucleoside triphosphate hydrolases"/>
    <property type="match status" value="1"/>
</dbReference>
<feature type="region of interest" description="Disordered" evidence="2">
    <location>
        <begin position="1"/>
        <end position="69"/>
    </location>
</feature>
<dbReference type="KEGG" id="nav:JQS30_04705"/>
<dbReference type="GO" id="GO:0005524">
    <property type="term" value="F:ATP binding"/>
    <property type="evidence" value="ECO:0007669"/>
    <property type="project" value="InterPro"/>
</dbReference>
<gene>
    <name evidence="4" type="ORF">JQS30_04705</name>
</gene>
<dbReference type="SUPFAM" id="SSF54211">
    <property type="entry name" value="Ribosomal protein S5 domain 2-like"/>
    <property type="match status" value="1"/>
</dbReference>
<dbReference type="AlphaFoldDB" id="A0A895XSK4"/>
<name>A0A895XSK4_9ACTN</name>
<dbReference type="InterPro" id="IPR027417">
    <property type="entry name" value="P-loop_NTPase"/>
</dbReference>
<dbReference type="EMBL" id="CP070496">
    <property type="protein sequence ID" value="QSB06215.1"/>
    <property type="molecule type" value="Genomic_DNA"/>
</dbReference>
<evidence type="ECO:0000259" key="3">
    <source>
        <dbReference type="SMART" id="SM00382"/>
    </source>
</evidence>
<evidence type="ECO:0000313" key="4">
    <source>
        <dbReference type="EMBL" id="QSB06215.1"/>
    </source>
</evidence>
<dbReference type="PANTHER" id="PTHR32039:SF7">
    <property type="entry name" value="COMPETENCE PROTEIN COMM"/>
    <property type="match status" value="1"/>
</dbReference>
<evidence type="ECO:0000256" key="1">
    <source>
        <dbReference type="ARBA" id="ARBA00006354"/>
    </source>
</evidence>
<accession>A0A895XSK4</accession>
<keyword evidence="5" id="KW-1185">Reference proteome</keyword>
<dbReference type="Gene3D" id="3.30.230.10">
    <property type="match status" value="1"/>
</dbReference>
<dbReference type="CDD" id="cd00009">
    <property type="entry name" value="AAA"/>
    <property type="match status" value="1"/>
</dbReference>
<dbReference type="InterPro" id="IPR000523">
    <property type="entry name" value="Mg_chelatse_chII-like_cat_dom"/>
</dbReference>
<dbReference type="SMART" id="SM00382">
    <property type="entry name" value="AAA"/>
    <property type="match status" value="1"/>
</dbReference>
<dbReference type="InterPro" id="IPR004482">
    <property type="entry name" value="Mg_chelat-rel"/>
</dbReference>
<dbReference type="InterPro" id="IPR014721">
    <property type="entry name" value="Ribsml_uS5_D2-typ_fold_subgr"/>
</dbReference>
<sequence>MSHELTGPGCRTSASYPIPPSGPTVNAPTADYFPGQEYTSESDTHRDSVVDQGGIPPQPGAASKGKGRLDRYARSTGLTLLGASGTVVTVEATVGRPSPSGGKVFLSGLPDSSVNQAQTRARAAMSNSGLTFPDGDVSVNFGPASVPTTGTSCDLAFACAIVCAAGNAPTERLEGTAMFAELGLDGSLRGVLGVLPALLAARAAGIRRVLVSADNATEAQLVDGLTIFAPADLGMVIDWLRGSAELPSPPPPEPHVTPSLPDMADLRGQAMARQALEVAAAGRHHMFLQGPPGAGKTMLAERLPSLLPPLTDEEALEVTSVHSLAGTLPPNCGLIRHPPFQAPHHTTTAPALIGGGGHHLRPGAVPLAHRGVLFLDEAPEFKRDVLDALRQPLESGETVIHRAKHTATFPSQVQLILAANPCPCASAKSHQCVCPGNTRRRYLARLSGPLMDRVDIHLRVPTVAASAIVGDQPAGESSADMAKRVLLARMIAAERWGKSGQSWQVNGAVPGPALRSQPWRLPTSATQEANTLLEKGRISGRGYDRVLRLAWTLSDLAGQTIPSRDDVAAACEMRIGFPVR</sequence>